<dbReference type="Gene3D" id="1.20.1600.10">
    <property type="entry name" value="Outer membrane efflux proteins (OEP)"/>
    <property type="match status" value="1"/>
</dbReference>
<evidence type="ECO:0000256" key="6">
    <source>
        <dbReference type="ARBA" id="ARBA00023136"/>
    </source>
</evidence>
<sequence length="465" mass="49811">MSILRRTALALALASAALVVPCNASAETLAGAMAKAYQNNPDLNAARASLRAIDENVTIAKAGMRPRVSLVTQSELNRTNLDVGSRNFFGQRGSRRTQSFTSSYGLTITQQIFDGFQTLYRVKVAEANVLANRESLRANEISILLAAVESYANIARDQQILTIRKQNIAFLQEQLKAAGARLDVGEGTRTDVSLAEADLAAAKALLTAAVSQLKQSEAAYVQIVGEMPKGIKQPSSAKKAMPASLDQAVATGMRENPNILAAMRSVDAAGYNVKVAEGTMLPGVSLQGDVYKSVNSEEGPADNLSSSLSARVTVPLYQGGAEYGQIRQAKEQLGQRQILVDSARMDVQRTIVSAYAQFESSVASIAAIGAQIEAANMALEGVIEERNVGQRTTLDVLNVQQNVLDAREDLAISQRNAVVASYSVLAATGNLTVRSQDLAVAEYRSEVHYEAVKDKWFGLRTVDGR</sequence>
<evidence type="ECO:0000256" key="4">
    <source>
        <dbReference type="ARBA" id="ARBA00022452"/>
    </source>
</evidence>
<evidence type="ECO:0000256" key="2">
    <source>
        <dbReference type="ARBA" id="ARBA00007613"/>
    </source>
</evidence>
<keyword evidence="8" id="KW-0732">Signal</keyword>
<keyword evidence="6" id="KW-0472">Membrane</keyword>
<evidence type="ECO:0000256" key="5">
    <source>
        <dbReference type="ARBA" id="ARBA00022692"/>
    </source>
</evidence>
<gene>
    <name evidence="9" type="ORF">GR138_10975</name>
</gene>
<organism evidence="9 10">
    <name type="scientific">Shinella kummerowiae</name>
    <dbReference type="NCBI Taxonomy" id="417745"/>
    <lineage>
        <taxon>Bacteria</taxon>
        <taxon>Pseudomonadati</taxon>
        <taxon>Pseudomonadota</taxon>
        <taxon>Alphaproteobacteria</taxon>
        <taxon>Hyphomicrobiales</taxon>
        <taxon>Rhizobiaceae</taxon>
        <taxon>Shinella</taxon>
    </lineage>
</organism>
<evidence type="ECO:0000313" key="9">
    <source>
        <dbReference type="EMBL" id="MXN45715.1"/>
    </source>
</evidence>
<comment type="similarity">
    <text evidence="2">Belongs to the outer membrane factor (OMF) (TC 1.B.17) family.</text>
</comment>
<keyword evidence="7" id="KW-0998">Cell outer membrane</keyword>
<dbReference type="GO" id="GO:0009279">
    <property type="term" value="C:cell outer membrane"/>
    <property type="evidence" value="ECO:0007669"/>
    <property type="project" value="UniProtKB-SubCell"/>
</dbReference>
<feature type="chain" id="PRO_5027014348" evidence="8">
    <location>
        <begin position="27"/>
        <end position="465"/>
    </location>
</feature>
<proteinExistence type="inferred from homology"/>
<dbReference type="EMBL" id="WUMK01000004">
    <property type="protein sequence ID" value="MXN45715.1"/>
    <property type="molecule type" value="Genomic_DNA"/>
</dbReference>
<dbReference type="InterPro" id="IPR010130">
    <property type="entry name" value="T1SS_OMP_TolC"/>
</dbReference>
<dbReference type="InterPro" id="IPR051906">
    <property type="entry name" value="TolC-like"/>
</dbReference>
<name>A0A6N8S9E7_9HYPH</name>
<dbReference type="InterPro" id="IPR003423">
    <property type="entry name" value="OMP_efflux"/>
</dbReference>
<keyword evidence="3" id="KW-0813">Transport</keyword>
<comment type="subcellular location">
    <subcellularLocation>
        <location evidence="1">Cell outer membrane</location>
    </subcellularLocation>
</comment>
<dbReference type="OrthoDB" id="9789368at2"/>
<dbReference type="PANTHER" id="PTHR30026:SF22">
    <property type="entry name" value="OUTER MEMBRANE EFFLUX PROTEIN"/>
    <property type="match status" value="1"/>
</dbReference>
<keyword evidence="5" id="KW-0812">Transmembrane</keyword>
<evidence type="ECO:0000256" key="8">
    <source>
        <dbReference type="SAM" id="SignalP"/>
    </source>
</evidence>
<accession>A0A6N8S9E7</accession>
<evidence type="ECO:0000313" key="10">
    <source>
        <dbReference type="Proteomes" id="UP000435802"/>
    </source>
</evidence>
<dbReference type="GO" id="GO:1990281">
    <property type="term" value="C:efflux pump complex"/>
    <property type="evidence" value="ECO:0007669"/>
    <property type="project" value="TreeGrafter"/>
</dbReference>
<evidence type="ECO:0000256" key="1">
    <source>
        <dbReference type="ARBA" id="ARBA00004442"/>
    </source>
</evidence>
<evidence type="ECO:0000256" key="7">
    <source>
        <dbReference type="ARBA" id="ARBA00023237"/>
    </source>
</evidence>
<dbReference type="GO" id="GO:0015562">
    <property type="term" value="F:efflux transmembrane transporter activity"/>
    <property type="evidence" value="ECO:0007669"/>
    <property type="project" value="InterPro"/>
</dbReference>
<dbReference type="Pfam" id="PF02321">
    <property type="entry name" value="OEP"/>
    <property type="match status" value="2"/>
</dbReference>
<evidence type="ECO:0000256" key="3">
    <source>
        <dbReference type="ARBA" id="ARBA00022448"/>
    </source>
</evidence>
<dbReference type="NCBIfam" id="TIGR01844">
    <property type="entry name" value="type_I_sec_TolC"/>
    <property type="match status" value="1"/>
</dbReference>
<reference evidence="9 10" key="1">
    <citation type="submission" date="2019-12" db="EMBL/GenBank/DDBJ databases">
        <title>Shinella kummerowiae sp. nov., a symbiotic bacterium isolated from root nodules of the herbal legume Kummerowia stipulacea.</title>
        <authorList>
            <person name="Gao J."/>
        </authorList>
    </citation>
    <scope>NUCLEOTIDE SEQUENCE [LARGE SCALE GENOMIC DNA]</scope>
    <source>
        <strain evidence="9 10">CCBAU 25048</strain>
    </source>
</reference>
<dbReference type="Proteomes" id="UP000435802">
    <property type="component" value="Unassembled WGS sequence"/>
</dbReference>
<comment type="caution">
    <text evidence="9">The sequence shown here is derived from an EMBL/GenBank/DDBJ whole genome shotgun (WGS) entry which is preliminary data.</text>
</comment>
<dbReference type="GO" id="GO:0015288">
    <property type="term" value="F:porin activity"/>
    <property type="evidence" value="ECO:0007669"/>
    <property type="project" value="TreeGrafter"/>
</dbReference>
<dbReference type="SUPFAM" id="SSF56954">
    <property type="entry name" value="Outer membrane efflux proteins (OEP)"/>
    <property type="match status" value="1"/>
</dbReference>
<feature type="signal peptide" evidence="8">
    <location>
        <begin position="1"/>
        <end position="26"/>
    </location>
</feature>
<dbReference type="RefSeq" id="WP_160859283.1">
    <property type="nucleotide sequence ID" value="NZ_JAODWE010000006.1"/>
</dbReference>
<dbReference type="PANTHER" id="PTHR30026">
    <property type="entry name" value="OUTER MEMBRANE PROTEIN TOLC"/>
    <property type="match status" value="1"/>
</dbReference>
<keyword evidence="4" id="KW-1134">Transmembrane beta strand</keyword>
<dbReference type="AlphaFoldDB" id="A0A6N8S9E7"/>
<keyword evidence="10" id="KW-1185">Reference proteome</keyword>
<protein>
    <submittedName>
        <fullName evidence="9">TolC family outer membrane protein</fullName>
    </submittedName>
</protein>